<accession>A0AAV9ISG3</accession>
<feature type="region of interest" description="Disordered" evidence="6">
    <location>
        <begin position="28"/>
        <end position="70"/>
    </location>
</feature>
<evidence type="ECO:0000256" key="1">
    <source>
        <dbReference type="ARBA" id="ARBA00004123"/>
    </source>
</evidence>
<comment type="caution">
    <text evidence="9">The sequence shown here is derived from an EMBL/GenBank/DDBJ whole genome shotgun (WGS) entry which is preliminary data.</text>
</comment>
<dbReference type="InterPro" id="IPR038749">
    <property type="entry name" value="Sld5_GINS_A"/>
</dbReference>
<evidence type="ECO:0000259" key="8">
    <source>
        <dbReference type="Pfam" id="PF16922"/>
    </source>
</evidence>
<feature type="domain" description="GINS subunit" evidence="7">
    <location>
        <begin position="161"/>
        <end position="219"/>
    </location>
</feature>
<dbReference type="Proteomes" id="UP001301350">
    <property type="component" value="Unassembled WGS sequence"/>
</dbReference>
<evidence type="ECO:0000256" key="6">
    <source>
        <dbReference type="SAM" id="MobiDB-lite"/>
    </source>
</evidence>
<dbReference type="SUPFAM" id="SSF158573">
    <property type="entry name" value="GINS helical bundle-like"/>
    <property type="match status" value="1"/>
</dbReference>
<dbReference type="InterPro" id="IPR031633">
    <property type="entry name" value="SLD5_C"/>
</dbReference>
<dbReference type="CDD" id="cd11711">
    <property type="entry name" value="GINS_A_Sld5"/>
    <property type="match status" value="1"/>
</dbReference>
<proteinExistence type="inferred from homology"/>
<dbReference type="GO" id="GO:0000727">
    <property type="term" value="P:double-strand break repair via break-induced replication"/>
    <property type="evidence" value="ECO:0007669"/>
    <property type="project" value="TreeGrafter"/>
</dbReference>
<protein>
    <recommendedName>
        <fullName evidence="3">DNA replication complex GINS protein SLD5</fullName>
    </recommendedName>
</protein>
<dbReference type="InterPro" id="IPR021151">
    <property type="entry name" value="GINS_A"/>
</dbReference>
<organism evidence="9 10">
    <name type="scientific">Cyanidium caldarium</name>
    <name type="common">Red alga</name>
    <dbReference type="NCBI Taxonomy" id="2771"/>
    <lineage>
        <taxon>Eukaryota</taxon>
        <taxon>Rhodophyta</taxon>
        <taxon>Bangiophyceae</taxon>
        <taxon>Cyanidiales</taxon>
        <taxon>Cyanidiaceae</taxon>
        <taxon>Cyanidium</taxon>
    </lineage>
</organism>
<dbReference type="PANTHER" id="PTHR21206:SF0">
    <property type="entry name" value="DNA REPLICATION COMPLEX GINS PROTEIN SLD5"/>
    <property type="match status" value="1"/>
</dbReference>
<reference evidence="9 10" key="1">
    <citation type="submission" date="2022-07" db="EMBL/GenBank/DDBJ databases">
        <title>Genome-wide signatures of adaptation to extreme environments.</title>
        <authorList>
            <person name="Cho C.H."/>
            <person name="Yoon H.S."/>
        </authorList>
    </citation>
    <scope>NUCLEOTIDE SEQUENCE [LARGE SCALE GENOMIC DNA]</scope>
    <source>
        <strain evidence="9 10">DBV 063 E5</strain>
    </source>
</reference>
<evidence type="ECO:0000256" key="5">
    <source>
        <dbReference type="ARBA" id="ARBA00023242"/>
    </source>
</evidence>
<evidence type="ECO:0000313" key="9">
    <source>
        <dbReference type="EMBL" id="KAK4535235.1"/>
    </source>
</evidence>
<evidence type="ECO:0000313" key="10">
    <source>
        <dbReference type="Proteomes" id="UP001301350"/>
    </source>
</evidence>
<comment type="similarity">
    <text evidence="2">Belongs to the GINS4/SLD5 family.</text>
</comment>
<dbReference type="AlphaFoldDB" id="A0AAV9ISG3"/>
<dbReference type="PANTHER" id="PTHR21206">
    <property type="entry name" value="SLD5 PROTEIN"/>
    <property type="match status" value="1"/>
</dbReference>
<dbReference type="GO" id="GO:0006261">
    <property type="term" value="P:DNA-templated DNA replication"/>
    <property type="evidence" value="ECO:0007669"/>
    <property type="project" value="InterPro"/>
</dbReference>
<gene>
    <name evidence="9" type="ORF">CDCA_CDCA04G1260</name>
</gene>
<comment type="subcellular location">
    <subcellularLocation>
        <location evidence="1">Nucleus</location>
    </subcellularLocation>
</comment>
<feature type="domain" description="DNA replication complex GINS protein SLD5 C-terminal" evidence="8">
    <location>
        <begin position="251"/>
        <end position="307"/>
    </location>
</feature>
<evidence type="ECO:0000256" key="4">
    <source>
        <dbReference type="ARBA" id="ARBA00022705"/>
    </source>
</evidence>
<evidence type="ECO:0000256" key="2">
    <source>
        <dbReference type="ARBA" id="ARBA00008187"/>
    </source>
</evidence>
<keyword evidence="10" id="KW-1185">Reference proteome</keyword>
<name>A0AAV9ISG3_CYACA</name>
<dbReference type="Pfam" id="PF16922">
    <property type="entry name" value="SLD5_C"/>
    <property type="match status" value="1"/>
</dbReference>
<dbReference type="CDD" id="cd21692">
    <property type="entry name" value="GINS_B_Sld5"/>
    <property type="match status" value="1"/>
</dbReference>
<dbReference type="InterPro" id="IPR008591">
    <property type="entry name" value="GINS_Sld5"/>
</dbReference>
<keyword evidence="5" id="KW-0539">Nucleus</keyword>
<evidence type="ECO:0000259" key="7">
    <source>
        <dbReference type="Pfam" id="PF05916"/>
    </source>
</evidence>
<dbReference type="Pfam" id="PF05916">
    <property type="entry name" value="Sld5"/>
    <property type="match status" value="1"/>
</dbReference>
<evidence type="ECO:0000256" key="3">
    <source>
        <dbReference type="ARBA" id="ARBA00014804"/>
    </source>
</evidence>
<dbReference type="Gene3D" id="1.20.58.1030">
    <property type="match status" value="1"/>
</dbReference>
<dbReference type="GO" id="GO:0000811">
    <property type="term" value="C:GINS complex"/>
    <property type="evidence" value="ECO:0007669"/>
    <property type="project" value="TreeGrafter"/>
</dbReference>
<sequence>MVEATRWGREVNGIGRREAEESEGALCGDDVWNGIGESARRPADAPQRTGSGGGAASEVTPEEGEGWRGTGFTRWDAIGEAHWNSSPGCDLNDQIEQLQQAVSDEVCAPELLPFAERLVADVQAVLQYQQQQLGQVHADTANGIVSAIGDRLAQHLQRQDCMRVRYALRNYYRVRLWKAQRHATHYLRESQSDPRCLSPLEEAFLRRYQRNMVHHLNESFLKHVPEPLRRLDDVERNQSGHGTELNMVTAPDLDEYVVARFVHPCELDLAATGQSLPQAFPFRQGDVFCLRYRFVRDALLRGDVELI</sequence>
<keyword evidence="4" id="KW-0235">DNA replication</keyword>
<dbReference type="EMBL" id="JANCYW010000004">
    <property type="protein sequence ID" value="KAK4535235.1"/>
    <property type="molecule type" value="Genomic_DNA"/>
</dbReference>
<dbReference type="InterPro" id="IPR036224">
    <property type="entry name" value="GINS_bundle-like_dom_sf"/>
</dbReference>